<gene>
    <name evidence="3" type="ORF">PCASD_16735</name>
    <name evidence="2" type="ORF">PCASD_23015</name>
</gene>
<evidence type="ECO:0000313" key="4">
    <source>
        <dbReference type="Proteomes" id="UP000235392"/>
    </source>
</evidence>
<reference evidence="3 4" key="1">
    <citation type="submission" date="2017-11" db="EMBL/GenBank/DDBJ databases">
        <title>De novo assembly and phasing of dikaryotic genomes from two isolates of Puccinia coronata f. sp. avenae, the causal agent of oat crown rust.</title>
        <authorList>
            <person name="Miller M.E."/>
            <person name="Zhang Y."/>
            <person name="Omidvar V."/>
            <person name="Sperschneider J."/>
            <person name="Schwessinger B."/>
            <person name="Raley C."/>
            <person name="Palmer J.M."/>
            <person name="Garnica D."/>
            <person name="Upadhyaya N."/>
            <person name="Rathjen J."/>
            <person name="Taylor J.M."/>
            <person name="Park R.F."/>
            <person name="Dodds P.N."/>
            <person name="Hirsch C.D."/>
            <person name="Kianian S.F."/>
            <person name="Figueroa M."/>
        </authorList>
    </citation>
    <scope>NUCLEOTIDE SEQUENCE [LARGE SCALE GENOMIC DNA]</scope>
    <source>
        <strain evidence="3">12SD80</strain>
    </source>
</reference>
<organism evidence="3 4">
    <name type="scientific">Puccinia coronata f. sp. avenae</name>
    <dbReference type="NCBI Taxonomy" id="200324"/>
    <lineage>
        <taxon>Eukaryota</taxon>
        <taxon>Fungi</taxon>
        <taxon>Dikarya</taxon>
        <taxon>Basidiomycota</taxon>
        <taxon>Pucciniomycotina</taxon>
        <taxon>Pucciniomycetes</taxon>
        <taxon>Pucciniales</taxon>
        <taxon>Pucciniaceae</taxon>
        <taxon>Puccinia</taxon>
    </lineage>
</organism>
<evidence type="ECO:0000313" key="3">
    <source>
        <dbReference type="EMBL" id="PLW30114.1"/>
    </source>
</evidence>
<dbReference type="AlphaFoldDB" id="A0A2N5TXC4"/>
<accession>A0A2N5TXC4</accession>
<evidence type="ECO:0000259" key="1">
    <source>
        <dbReference type="Pfam" id="PF12697"/>
    </source>
</evidence>
<name>A0A2N5TXC4_9BASI</name>
<dbReference type="Proteomes" id="UP000235392">
    <property type="component" value="Unassembled WGS sequence"/>
</dbReference>
<comment type="caution">
    <text evidence="3">The sequence shown here is derived from an EMBL/GenBank/DDBJ whole genome shotgun (WGS) entry which is preliminary data.</text>
</comment>
<dbReference type="InterPro" id="IPR029058">
    <property type="entry name" value="AB_hydrolase_fold"/>
</dbReference>
<dbReference type="Gene3D" id="3.40.50.1820">
    <property type="entry name" value="alpha/beta hydrolase"/>
    <property type="match status" value="1"/>
</dbReference>
<dbReference type="InterPro" id="IPR000073">
    <property type="entry name" value="AB_hydrolase_1"/>
</dbReference>
<sequence length="487" mass="54931">MSQAQFSNSSYFSSRPREASLLPLAPVRQITPPAQALLQLPQPCPQPFKDIISDVRLDCWTRSTHVYPAAYPRSLSGSSVHDAVLPKYPKSISPVDIAQDIRARNLGAQRRMDVNGQVDEPQLFIAVARYFINSEFEDHRSASSAEDEDPVTLILVHANSFHKETWEPMLAHLLVSPVGRKIREVWAVDGPQYGDSAVINLPNLGLSVDGGDFARDLLNLILFYLPDESFCRSENIPVVLPQLECPISSFALLDQSPLPAQLSKPIHWRNRKLGLIGHSMGGTIAALAATSIPELFHYVILLDPVMSSLENFSFRHLAHLLLSAIRRREQWENSEMAWKSFQGGQNFFGLCDPPVLRRYVQYALKSDRPTELKCNKLHEASASTDAQNRVSQAYLRLLDCYKDGHEPPFNLSLILANTNESTFPEKNLRQNPFLTQEKLAVRHASLRHLMIQENPRHVASLISQSLMKRSHHAQSFQDEFHNLISKL</sequence>
<dbReference type="SUPFAM" id="SSF53474">
    <property type="entry name" value="alpha/beta-Hydrolases"/>
    <property type="match status" value="1"/>
</dbReference>
<feature type="domain" description="AB hydrolase-1" evidence="1">
    <location>
        <begin position="153"/>
        <end position="364"/>
    </location>
</feature>
<evidence type="ECO:0000313" key="2">
    <source>
        <dbReference type="EMBL" id="PLW26885.1"/>
    </source>
</evidence>
<dbReference type="Pfam" id="PF12697">
    <property type="entry name" value="Abhydrolase_6"/>
    <property type="match status" value="1"/>
</dbReference>
<dbReference type="EMBL" id="PGCI01000437">
    <property type="protein sequence ID" value="PLW26885.1"/>
    <property type="molecule type" value="Genomic_DNA"/>
</dbReference>
<proteinExistence type="predicted"/>
<dbReference type="EMBL" id="PGCI01000309">
    <property type="protein sequence ID" value="PLW30114.1"/>
    <property type="molecule type" value="Genomic_DNA"/>
</dbReference>
<protein>
    <recommendedName>
        <fullName evidence="1">AB hydrolase-1 domain-containing protein</fullName>
    </recommendedName>
</protein>